<feature type="region of interest" description="Disordered" evidence="1">
    <location>
        <begin position="111"/>
        <end position="143"/>
    </location>
</feature>
<dbReference type="EMBL" id="CAJMWS010000305">
    <property type="protein sequence ID" value="CAE6403892.1"/>
    <property type="molecule type" value="Genomic_DNA"/>
</dbReference>
<organism evidence="2 3">
    <name type="scientific">Rhizoctonia solani</name>
    <dbReference type="NCBI Taxonomy" id="456999"/>
    <lineage>
        <taxon>Eukaryota</taxon>
        <taxon>Fungi</taxon>
        <taxon>Dikarya</taxon>
        <taxon>Basidiomycota</taxon>
        <taxon>Agaricomycotina</taxon>
        <taxon>Agaricomycetes</taxon>
        <taxon>Cantharellales</taxon>
        <taxon>Ceratobasidiaceae</taxon>
        <taxon>Rhizoctonia</taxon>
    </lineage>
</organism>
<proteinExistence type="predicted"/>
<feature type="region of interest" description="Disordered" evidence="1">
    <location>
        <begin position="72"/>
        <end position="96"/>
    </location>
</feature>
<evidence type="ECO:0000256" key="1">
    <source>
        <dbReference type="SAM" id="MobiDB-lite"/>
    </source>
</evidence>
<sequence length="769" mass="85193">MQLFSRFLSLRRRGNNSRKNKSRQSSGSSFEYGQPSVDRLSGDFDPYQYRSQAADYSDFDLTHSAGIPIRVTTPRSFPLPQHPIDHVPRRDQNELASPRLVKIYRKKLLQRTEFPHADPPRSPRKLSQAEHPRSEHGHQGRIKSIHRIQSTYSDSSEDLIFESSHLDNLRWDPSVLSLVSIMDSQGFISSSAFTNGSKTPKAEGKRCISTHYARFSKSTPELSARIGPDIPPRGTEQNYPSPRVNAVPETPPARPRSEYLLPSFPQNILPSPTRCATPESHSFSSLQVEPGSFSLTGDSTKKLALSTHKSLARASDAFRFLECRHKMHLPPTPTVRSRHGHSANGAVAESSLMSRQIATSRASRIPFTREPDGQTLSSTNATYNLSPNFESVCFPLTGAPTANAPSISYISHSKVISPLGSPLPVLTRIQPYSSSFSRSRFGTNQTDSTSEEMTALSPSGSLWESSRYSPPSAEMSPKTPKTAELIQRLPEYNGTRVPAIIISSHTSAYDYYQDKKLTSASPANRDTDFADRGMIRTTRSLHTTSGTLDMRKYNCEVPTHTVYMQSPTRDDQHTRVIHMTPRTPIEEVRAGTGISFDFNSGNDIVNSDSVGDRLNNDQQEIISGRPTVVLVPSGRQLDRGETPASASAPASVKPELECEHNGPLFALGLDPHFQQEPASQSAISCTDSFRTAQEDFTIGDRASWTNEFGVRTRFTRHGNDQSRQIAQNGPPRLHLDLFRSPLAMTYSPGAPVSSSCSQDRSHHGTQYII</sequence>
<feature type="region of interest" description="Disordered" evidence="1">
    <location>
        <begin position="749"/>
        <end position="769"/>
    </location>
</feature>
<feature type="compositionally biased region" description="Polar residues" evidence="1">
    <location>
        <begin position="436"/>
        <end position="469"/>
    </location>
</feature>
<gene>
    <name evidence="2" type="ORF">RDB_LOCUS58664</name>
</gene>
<feature type="region of interest" description="Disordered" evidence="1">
    <location>
        <begin position="436"/>
        <end position="479"/>
    </location>
</feature>
<reference evidence="2" key="1">
    <citation type="submission" date="2021-01" db="EMBL/GenBank/DDBJ databases">
        <authorList>
            <person name="Kaushik A."/>
        </authorList>
    </citation>
    <scope>NUCLEOTIDE SEQUENCE</scope>
    <source>
        <strain evidence="2">AG1-1C</strain>
    </source>
</reference>
<dbReference type="AlphaFoldDB" id="A0A8H2WVQ8"/>
<name>A0A8H2WVQ8_9AGAM</name>
<dbReference type="Proteomes" id="UP000663846">
    <property type="component" value="Unassembled WGS sequence"/>
</dbReference>
<comment type="caution">
    <text evidence="2">The sequence shown here is derived from an EMBL/GenBank/DDBJ whole genome shotgun (WGS) entry which is preliminary data.</text>
</comment>
<evidence type="ECO:0000313" key="3">
    <source>
        <dbReference type="Proteomes" id="UP000663846"/>
    </source>
</evidence>
<feature type="compositionally biased region" description="Basic and acidic residues" evidence="1">
    <location>
        <begin position="83"/>
        <end position="93"/>
    </location>
</feature>
<accession>A0A8H2WVQ8</accession>
<evidence type="ECO:0000313" key="2">
    <source>
        <dbReference type="EMBL" id="CAE6403892.1"/>
    </source>
</evidence>
<feature type="region of interest" description="Disordered" evidence="1">
    <location>
        <begin position="11"/>
        <end position="45"/>
    </location>
</feature>
<feature type="compositionally biased region" description="Basic and acidic residues" evidence="1">
    <location>
        <begin position="113"/>
        <end position="138"/>
    </location>
</feature>
<feature type="compositionally biased region" description="Basic residues" evidence="1">
    <location>
        <begin position="11"/>
        <end position="22"/>
    </location>
</feature>
<feature type="region of interest" description="Disordered" evidence="1">
    <location>
        <begin position="219"/>
        <end position="253"/>
    </location>
</feature>
<feature type="region of interest" description="Disordered" evidence="1">
    <location>
        <begin position="635"/>
        <end position="655"/>
    </location>
</feature>
<protein>
    <submittedName>
        <fullName evidence="2">Uncharacterized protein</fullName>
    </submittedName>
</protein>